<evidence type="ECO:0000313" key="5">
    <source>
        <dbReference type="Proteomes" id="UP000241362"/>
    </source>
</evidence>
<keyword evidence="2" id="KW-0169">Cobalamin biosynthesis</keyword>
<dbReference type="NCBIfam" id="NF005968">
    <property type="entry name" value="PRK08057.1-2"/>
    <property type="match status" value="1"/>
</dbReference>
<evidence type="ECO:0000256" key="3">
    <source>
        <dbReference type="ARBA" id="ARBA00023002"/>
    </source>
</evidence>
<sequence>MPRLLLLGGTQDAGALARALADAGVQAIYSYAGRTAAPVAPPLPCRVGGFGGADGLAQWLRTEGITGVIDATHPFAARMSRNAIAACAATGTPLLALERPAWTEQPGDDWQRVPDVVAAVAALPEAPAKVFLAIGRQNLAAFAARSRHAYLLRLVDPPEGDLPLPQATVLVDRGPFSVEGDLALMRQQGVQIVVAKNAGGSGAVAKIVAARTLGLPVVMIDRPALPPRPTVATVEEVLHWIHEADLGV</sequence>
<proteinExistence type="predicted"/>
<gene>
    <name evidence="4" type="ORF">C5F44_16950</name>
</gene>
<dbReference type="AlphaFoldDB" id="A0A2T4J4E0"/>
<protein>
    <submittedName>
        <fullName evidence="4">Cobalt-precorrin-6A reductase</fullName>
    </submittedName>
</protein>
<dbReference type="NCBIfam" id="TIGR00715">
    <property type="entry name" value="precor6x_red"/>
    <property type="match status" value="1"/>
</dbReference>
<evidence type="ECO:0000256" key="1">
    <source>
        <dbReference type="ARBA" id="ARBA00004953"/>
    </source>
</evidence>
<dbReference type="InterPro" id="IPR029061">
    <property type="entry name" value="THDP-binding"/>
</dbReference>
<dbReference type="GO" id="GO:0016994">
    <property type="term" value="F:precorrin-6A reductase activity"/>
    <property type="evidence" value="ECO:0007669"/>
    <property type="project" value="InterPro"/>
</dbReference>
<dbReference type="Proteomes" id="UP000241362">
    <property type="component" value="Unassembled WGS sequence"/>
</dbReference>
<organism evidence="4 5">
    <name type="scientific">Fuscovulum blasticum DSM 2131</name>
    <dbReference type="NCBI Taxonomy" id="1188250"/>
    <lineage>
        <taxon>Bacteria</taxon>
        <taxon>Pseudomonadati</taxon>
        <taxon>Pseudomonadota</taxon>
        <taxon>Alphaproteobacteria</taxon>
        <taxon>Rhodobacterales</taxon>
        <taxon>Paracoccaceae</taxon>
        <taxon>Pseudogemmobacter</taxon>
    </lineage>
</organism>
<evidence type="ECO:0000256" key="2">
    <source>
        <dbReference type="ARBA" id="ARBA00022573"/>
    </source>
</evidence>
<dbReference type="PROSITE" id="PS51014">
    <property type="entry name" value="COBK_CBIJ"/>
    <property type="match status" value="1"/>
</dbReference>
<dbReference type="SUPFAM" id="SSF52518">
    <property type="entry name" value="Thiamin diphosphate-binding fold (THDP-binding)"/>
    <property type="match status" value="1"/>
</dbReference>
<dbReference type="RefSeq" id="WP_107674756.1">
    <property type="nucleotide sequence ID" value="NZ_PZKE01000031.1"/>
</dbReference>
<evidence type="ECO:0000313" key="4">
    <source>
        <dbReference type="EMBL" id="PTE12723.1"/>
    </source>
</evidence>
<dbReference type="UniPathway" id="UPA00148"/>
<keyword evidence="3" id="KW-0560">Oxidoreductase</keyword>
<dbReference type="EMBL" id="PZKE01000031">
    <property type="protein sequence ID" value="PTE12723.1"/>
    <property type="molecule type" value="Genomic_DNA"/>
</dbReference>
<name>A0A2T4J4E0_FUSBL</name>
<reference evidence="4 5" key="1">
    <citation type="submission" date="2018-03" db="EMBL/GenBank/DDBJ databases">
        <title>Rhodobacter blasticus.</title>
        <authorList>
            <person name="Meyer T.E."/>
            <person name="Miller S."/>
            <person name="Lodha T."/>
            <person name="Gandham S."/>
            <person name="Chintalapati S."/>
            <person name="Chintalapati V.R."/>
        </authorList>
    </citation>
    <scope>NUCLEOTIDE SEQUENCE [LARGE SCALE GENOMIC DNA]</scope>
    <source>
        <strain evidence="4 5">DSM 2131</strain>
    </source>
</reference>
<keyword evidence="5" id="KW-1185">Reference proteome</keyword>
<comment type="pathway">
    <text evidence="1">Cofactor biosynthesis; adenosylcobalamin biosynthesis.</text>
</comment>
<dbReference type="PANTHER" id="PTHR36925">
    <property type="entry name" value="COBALT-PRECORRIN-6A REDUCTASE"/>
    <property type="match status" value="1"/>
</dbReference>
<dbReference type="PANTHER" id="PTHR36925:SF1">
    <property type="entry name" value="COBALT-PRECORRIN-6A REDUCTASE"/>
    <property type="match status" value="1"/>
</dbReference>
<dbReference type="InterPro" id="IPR003723">
    <property type="entry name" value="Precorrin-6x_reduct"/>
</dbReference>
<comment type="caution">
    <text evidence="4">The sequence shown here is derived from an EMBL/GenBank/DDBJ whole genome shotgun (WGS) entry which is preliminary data.</text>
</comment>
<dbReference type="Pfam" id="PF02571">
    <property type="entry name" value="CbiJ"/>
    <property type="match status" value="1"/>
</dbReference>
<dbReference type="GO" id="GO:0009236">
    <property type="term" value="P:cobalamin biosynthetic process"/>
    <property type="evidence" value="ECO:0007669"/>
    <property type="project" value="UniProtKB-UniPathway"/>
</dbReference>
<accession>A0A2T4J4E0</accession>